<name>A0A8H4ATG8_GIGMA</name>
<dbReference type="AlphaFoldDB" id="A0A8H4ATG8"/>
<keyword evidence="2" id="KW-1185">Reference proteome</keyword>
<accession>A0A8H4ATG8</accession>
<evidence type="ECO:0000313" key="1">
    <source>
        <dbReference type="EMBL" id="KAF0531180.1"/>
    </source>
</evidence>
<proteinExistence type="predicted"/>
<dbReference type="EMBL" id="WTPW01000243">
    <property type="protein sequence ID" value="KAF0531180.1"/>
    <property type="molecule type" value="Genomic_DNA"/>
</dbReference>
<evidence type="ECO:0000313" key="2">
    <source>
        <dbReference type="Proteomes" id="UP000439903"/>
    </source>
</evidence>
<comment type="caution">
    <text evidence="1">The sequence shown here is derived from an EMBL/GenBank/DDBJ whole genome shotgun (WGS) entry which is preliminary data.</text>
</comment>
<reference evidence="1 2" key="1">
    <citation type="journal article" date="2019" name="Environ. Microbiol.">
        <title>At the nexus of three kingdoms: the genome of the mycorrhizal fungus Gigaspora margarita provides insights into plant, endobacterial and fungal interactions.</title>
        <authorList>
            <person name="Venice F."/>
            <person name="Ghignone S."/>
            <person name="Salvioli di Fossalunga A."/>
            <person name="Amselem J."/>
            <person name="Novero M."/>
            <person name="Xianan X."/>
            <person name="Sedzielewska Toro K."/>
            <person name="Morin E."/>
            <person name="Lipzen A."/>
            <person name="Grigoriev I.V."/>
            <person name="Henrissat B."/>
            <person name="Martin F.M."/>
            <person name="Bonfante P."/>
        </authorList>
    </citation>
    <scope>NUCLEOTIDE SEQUENCE [LARGE SCALE GENOMIC DNA]</scope>
    <source>
        <strain evidence="1 2">BEG34</strain>
    </source>
</reference>
<sequence length="136" mass="15687">MYILGSCHNDGATEMGNLEQYYWDSPEKGIKVKNNEIGDDRKKKTIYFDRLEELEYDCKGRGTDFDSAKGPELDDEEIVSANKPEKSCYEHREGRVKVNDKSDKKIPLEWNIRLTITEVLDTRVPQIQIKSNIGSI</sequence>
<gene>
    <name evidence="1" type="ORF">F8M41_011880</name>
</gene>
<protein>
    <submittedName>
        <fullName evidence="1">Uncharacterized protein</fullName>
    </submittedName>
</protein>
<organism evidence="1 2">
    <name type="scientific">Gigaspora margarita</name>
    <dbReference type="NCBI Taxonomy" id="4874"/>
    <lineage>
        <taxon>Eukaryota</taxon>
        <taxon>Fungi</taxon>
        <taxon>Fungi incertae sedis</taxon>
        <taxon>Mucoromycota</taxon>
        <taxon>Glomeromycotina</taxon>
        <taxon>Glomeromycetes</taxon>
        <taxon>Diversisporales</taxon>
        <taxon>Gigasporaceae</taxon>
        <taxon>Gigaspora</taxon>
    </lineage>
</organism>
<dbReference type="Proteomes" id="UP000439903">
    <property type="component" value="Unassembled WGS sequence"/>
</dbReference>